<comment type="caution">
    <text evidence="1">The sequence shown here is derived from an EMBL/GenBank/DDBJ whole genome shotgun (WGS) entry which is preliminary data.</text>
</comment>
<reference evidence="2" key="1">
    <citation type="journal article" date="2019" name="Int. J. Syst. Evol. Microbiol.">
        <title>The Global Catalogue of Microorganisms (GCM) 10K type strain sequencing project: providing services to taxonomists for standard genome sequencing and annotation.</title>
        <authorList>
            <consortium name="The Broad Institute Genomics Platform"/>
            <consortium name="The Broad Institute Genome Sequencing Center for Infectious Disease"/>
            <person name="Wu L."/>
            <person name="Ma J."/>
        </authorList>
    </citation>
    <scope>NUCLEOTIDE SEQUENCE [LARGE SCALE GENOMIC DNA]</scope>
    <source>
        <strain evidence="2">TISTR 2466</strain>
    </source>
</reference>
<evidence type="ECO:0000313" key="2">
    <source>
        <dbReference type="Proteomes" id="UP001597399"/>
    </source>
</evidence>
<organism evidence="1 2">
    <name type="scientific">Sporolactobacillus shoreicorticis</name>
    <dbReference type="NCBI Taxonomy" id="1923877"/>
    <lineage>
        <taxon>Bacteria</taxon>
        <taxon>Bacillati</taxon>
        <taxon>Bacillota</taxon>
        <taxon>Bacilli</taxon>
        <taxon>Bacillales</taxon>
        <taxon>Sporolactobacillaceae</taxon>
        <taxon>Sporolactobacillus</taxon>
    </lineage>
</organism>
<dbReference type="InterPro" id="IPR050767">
    <property type="entry name" value="Sel1_AlgK"/>
</dbReference>
<gene>
    <name evidence="1" type="ORF">ACFSUE_09650</name>
</gene>
<dbReference type="Gene3D" id="1.25.40.10">
    <property type="entry name" value="Tetratricopeptide repeat domain"/>
    <property type="match status" value="3"/>
</dbReference>
<dbReference type="Proteomes" id="UP001597399">
    <property type="component" value="Unassembled WGS sequence"/>
</dbReference>
<dbReference type="Pfam" id="PF08238">
    <property type="entry name" value="Sel1"/>
    <property type="match status" value="9"/>
</dbReference>
<evidence type="ECO:0000313" key="1">
    <source>
        <dbReference type="EMBL" id="MFD2693886.1"/>
    </source>
</evidence>
<dbReference type="PANTHER" id="PTHR11102:SF160">
    <property type="entry name" value="ERAD-ASSOCIATED E3 UBIQUITIN-PROTEIN LIGASE COMPONENT HRD3"/>
    <property type="match status" value="1"/>
</dbReference>
<proteinExistence type="predicted"/>
<sequence length="763" mass="86225">MENSSESSMAVDVAIDDESKLTVSLQIASSLTSWRHRRHRVISVQFFQNPGNLPLHAADQPESSTFRNDDGELDFSLPLRQEKQSISIPYTAMPSFTYGDLINLRVSLEDTVTGEVLSYESVDFLVKKNGLPDFFSHQRMRDYLKTEQQTEVRLAKIDYWLSRNADKDQVVRMGIELLKELAMNGSSEAAEKLADVYSDNRFTIHNKNEAEKWKHHLAKKMPKKPDTHVQSEKNKKLPAQISDEASLKTCEELAESGDNEAQFMIYAYSCLPEGSSYEDSRAFAYVKAAAESGLTKAVRALAGAYKKNLVFISIENAQEYIGILKTAAKKKQALAEYLLFHISYEGSCLGQPVNGNRKEAYAWLLSSAEHGGIDAAYDLWHYFEQGNEFLMEQEKALKWLIFAADHGLAKAKTRLGDLYIDGHYLDKDDRKGLAYLKEASEQKDWEAQMKQYEGYYEGRYKDILWEKNRTKALKLLKSFAQSGNPRACVLIMDKYERDNEMMMDHREAVGYLRSAAKSGDALAMYRYANVLLDGFYVSADLAEAKHLIETSAALNYPEAQFALYHYYFSGYKSLHHDHVNKERAYQWLLKAARTLPSAQYELWKLSKQDNAADWIITDKRAVEYLFRSAAQKYSPALFQVGMAFGSGSGIETNPERGLSLIEEAAALHHPEAVYELAQIRLRGSFGGQEVAKDENEGLHLLLLSAELGYPLACKQVGEWYAKGLLPNESELWVRQIVKAAIDAGLALDEQVSPLVKQEAASAN</sequence>
<keyword evidence="2" id="KW-1185">Reference proteome</keyword>
<dbReference type="SMART" id="SM00671">
    <property type="entry name" value="SEL1"/>
    <property type="match status" value="8"/>
</dbReference>
<dbReference type="PANTHER" id="PTHR11102">
    <property type="entry name" value="SEL-1-LIKE PROTEIN"/>
    <property type="match status" value="1"/>
</dbReference>
<dbReference type="SUPFAM" id="SSF81901">
    <property type="entry name" value="HCP-like"/>
    <property type="match status" value="4"/>
</dbReference>
<dbReference type="InterPro" id="IPR011990">
    <property type="entry name" value="TPR-like_helical_dom_sf"/>
</dbReference>
<protein>
    <submittedName>
        <fullName evidence="1">Sel1 repeat family protein</fullName>
    </submittedName>
</protein>
<name>A0ABW5S2S8_9BACL</name>
<dbReference type="InterPro" id="IPR006597">
    <property type="entry name" value="Sel1-like"/>
</dbReference>
<dbReference type="EMBL" id="JBHUMQ010000023">
    <property type="protein sequence ID" value="MFD2693886.1"/>
    <property type="molecule type" value="Genomic_DNA"/>
</dbReference>
<accession>A0ABW5S2S8</accession>
<dbReference type="RefSeq" id="WP_253061232.1">
    <property type="nucleotide sequence ID" value="NZ_JAMXWM010000008.1"/>
</dbReference>